<dbReference type="AlphaFoldDB" id="A0A5C7GRY4"/>
<dbReference type="InterPro" id="IPR011989">
    <property type="entry name" value="ARM-like"/>
</dbReference>
<dbReference type="Gene3D" id="1.25.10.10">
    <property type="entry name" value="Leucine-rich Repeat Variant"/>
    <property type="match status" value="1"/>
</dbReference>
<dbReference type="PANTHER" id="PTHR46043">
    <property type="entry name" value="ARM REPEAT SUPERFAMILY PROTEIN"/>
    <property type="match status" value="1"/>
</dbReference>
<dbReference type="SUPFAM" id="SSF48371">
    <property type="entry name" value="ARM repeat"/>
    <property type="match status" value="1"/>
</dbReference>
<accession>A0A5C7GRY4</accession>
<evidence type="ECO:0000256" key="2">
    <source>
        <dbReference type="PROSITE-ProRule" id="PRU00259"/>
    </source>
</evidence>
<dbReference type="PROSITE" id="PS50176">
    <property type="entry name" value="ARM_REPEAT"/>
    <property type="match status" value="3"/>
</dbReference>
<name>A0A5C7GRY4_9ROSI</name>
<evidence type="ECO:0000256" key="1">
    <source>
        <dbReference type="ARBA" id="ARBA00022737"/>
    </source>
</evidence>
<dbReference type="EMBL" id="VAHF01000013">
    <property type="protein sequence ID" value="TXG47279.1"/>
    <property type="molecule type" value="Genomic_DNA"/>
</dbReference>
<proteinExistence type="predicted"/>
<dbReference type="Pfam" id="PF00514">
    <property type="entry name" value="Arm"/>
    <property type="match status" value="1"/>
</dbReference>
<gene>
    <name evidence="4" type="ORF">EZV62_026573</name>
</gene>
<dbReference type="PANTHER" id="PTHR46043:SF5">
    <property type="entry name" value="ARM REPEAT SUPERFAMILY PROTEIN"/>
    <property type="match status" value="1"/>
</dbReference>
<comment type="caution">
    <text evidence="4">The sequence shown here is derived from an EMBL/GenBank/DDBJ whole genome shotgun (WGS) entry which is preliminary data.</text>
</comment>
<dbReference type="SMART" id="SM00185">
    <property type="entry name" value="ARM"/>
    <property type="match status" value="6"/>
</dbReference>
<evidence type="ECO:0000313" key="4">
    <source>
        <dbReference type="EMBL" id="TXG47279.1"/>
    </source>
</evidence>
<reference evidence="5" key="1">
    <citation type="journal article" date="2019" name="Gigascience">
        <title>De novo genome assembly of the endangered Acer yangbiense, a plant species with extremely small populations endemic to Yunnan Province, China.</title>
        <authorList>
            <person name="Yang J."/>
            <person name="Wariss H.M."/>
            <person name="Tao L."/>
            <person name="Zhang R."/>
            <person name="Yun Q."/>
            <person name="Hollingsworth P."/>
            <person name="Dao Z."/>
            <person name="Luo G."/>
            <person name="Guo H."/>
            <person name="Ma Y."/>
            <person name="Sun W."/>
        </authorList>
    </citation>
    <scope>NUCLEOTIDE SEQUENCE [LARGE SCALE GENOMIC DNA]</scope>
    <source>
        <strain evidence="5">cv. Malutang</strain>
    </source>
</reference>
<evidence type="ECO:0000313" key="5">
    <source>
        <dbReference type="Proteomes" id="UP000323000"/>
    </source>
</evidence>
<sequence>MKWRRRWPEEIGVCSFCNFNGWWLGFVFELDLSRYMQREMGDVGRQRWGFLGLGLLGGGDGVFGCWDVFGFAWQWLWSFWIRWRSGFGFDLEKQQQKQRKQQTLQLSVACEPPPPPSLRQAIEVISSLISLSHSIKVFIVKWQLIRNKLEELNSGLIAVENCDDSHSCGESLALSSLIASILVTVKECYDLARICMDLSYSGKLLMQSDLDVLSTKLDRHVKNLSGISSAGVFSQGFAIVVSKPGLNASKDDMRFYIKDLLTRLKIGDTEMKRQALVNLHEVLAAEDDKYVKLIVVEVTEIVNILVNFLDSQDTEIQQESAKVVSVISGFDLYKSVLIGAGVIGPLIRILESENDFGKESAAKSLQNLTENSDNAWSVSAHGGVTALLKICSIVEYRGELIGPACGVLRNLVSVEEIKRFMVEEGAISSFIKLSRSKDEDVQINSIEFIQNIASGDESIRQIVIKEGGIHAVVRVLDPKSSFSSKAREIALRAIEKLCFSSLNAINILMNCGFMDQLLYFLRKGEVSIQELALKVAFRLCGASENTKKAMGDAGFMPEFVRFLDAKSFDVREMAAGALSSLLSIPRNRKRFVQDDRNIGFVLQLLDQEETNSGNKKFLLSILMSLTSCNSARRKIANSGYLKNIEKLADSEASSDAKRLVRKLSRNRFRIMLSGIWHS</sequence>
<dbReference type="InterPro" id="IPR016024">
    <property type="entry name" value="ARM-type_fold"/>
</dbReference>
<evidence type="ECO:0000259" key="3">
    <source>
        <dbReference type="Pfam" id="PF23005"/>
    </source>
</evidence>
<dbReference type="Proteomes" id="UP000323000">
    <property type="component" value="Chromosome 13"/>
</dbReference>
<dbReference type="InterPro" id="IPR054296">
    <property type="entry name" value="DUF7032"/>
</dbReference>
<feature type="repeat" description="ARM" evidence="2">
    <location>
        <begin position="425"/>
        <end position="467"/>
    </location>
</feature>
<keyword evidence="1" id="KW-0677">Repeat</keyword>
<keyword evidence="5" id="KW-1185">Reference proteome</keyword>
<dbReference type="OrthoDB" id="7537227at2759"/>
<feature type="repeat" description="ARM" evidence="2">
    <location>
        <begin position="341"/>
        <end position="383"/>
    </location>
</feature>
<organism evidence="4 5">
    <name type="scientific">Acer yangbiense</name>
    <dbReference type="NCBI Taxonomy" id="1000413"/>
    <lineage>
        <taxon>Eukaryota</taxon>
        <taxon>Viridiplantae</taxon>
        <taxon>Streptophyta</taxon>
        <taxon>Embryophyta</taxon>
        <taxon>Tracheophyta</taxon>
        <taxon>Spermatophyta</taxon>
        <taxon>Magnoliopsida</taxon>
        <taxon>eudicotyledons</taxon>
        <taxon>Gunneridae</taxon>
        <taxon>Pentapetalae</taxon>
        <taxon>rosids</taxon>
        <taxon>malvids</taxon>
        <taxon>Sapindales</taxon>
        <taxon>Sapindaceae</taxon>
        <taxon>Hippocastanoideae</taxon>
        <taxon>Acereae</taxon>
        <taxon>Acer</taxon>
    </lineage>
</organism>
<feature type="domain" description="DUF7032" evidence="3">
    <location>
        <begin position="119"/>
        <end position="232"/>
    </location>
</feature>
<dbReference type="Pfam" id="PF23005">
    <property type="entry name" value="DUF7032"/>
    <property type="match status" value="1"/>
</dbReference>
<dbReference type="InterPro" id="IPR000225">
    <property type="entry name" value="Armadillo"/>
</dbReference>
<feature type="repeat" description="ARM" evidence="2">
    <location>
        <begin position="382"/>
        <end position="426"/>
    </location>
</feature>
<protein>
    <recommendedName>
        <fullName evidence="3">DUF7032 domain-containing protein</fullName>
    </recommendedName>
</protein>